<dbReference type="PRINTS" id="PR00237">
    <property type="entry name" value="GPCRRHODOPSN"/>
</dbReference>
<feature type="transmembrane region" description="Helical" evidence="8">
    <location>
        <begin position="286"/>
        <end position="307"/>
    </location>
</feature>
<accession>A0A7M5V9G7</accession>
<feature type="transmembrane region" description="Helical" evidence="8">
    <location>
        <begin position="336"/>
        <end position="353"/>
    </location>
</feature>
<feature type="domain" description="G-protein coupled receptors family 1 profile" evidence="9">
    <location>
        <begin position="126"/>
        <end position="388"/>
    </location>
</feature>
<dbReference type="CDD" id="cd00637">
    <property type="entry name" value="7tm_classA_rhodopsin-like"/>
    <property type="match status" value="1"/>
</dbReference>
<name>A0A7M5V9G7_9CNID</name>
<dbReference type="PANTHER" id="PTHR45695">
    <property type="entry name" value="LEUCOKININ RECEPTOR-RELATED"/>
    <property type="match status" value="1"/>
</dbReference>
<dbReference type="AlphaFoldDB" id="A0A7M5V9G7"/>
<feature type="transmembrane region" description="Helical" evidence="8">
    <location>
        <begin position="50"/>
        <end position="70"/>
    </location>
</feature>
<evidence type="ECO:0000256" key="6">
    <source>
        <dbReference type="ARBA" id="ARBA00023170"/>
    </source>
</evidence>
<evidence type="ECO:0000256" key="4">
    <source>
        <dbReference type="ARBA" id="ARBA00023040"/>
    </source>
</evidence>
<reference evidence="10" key="1">
    <citation type="submission" date="2021-01" db="UniProtKB">
        <authorList>
            <consortium name="EnsemblMetazoa"/>
        </authorList>
    </citation>
    <scope>IDENTIFICATION</scope>
</reference>
<keyword evidence="6" id="KW-0675">Receptor</keyword>
<evidence type="ECO:0000256" key="7">
    <source>
        <dbReference type="ARBA" id="ARBA00023224"/>
    </source>
</evidence>
<evidence type="ECO:0000313" key="10">
    <source>
        <dbReference type="EnsemblMetazoa" id="CLYHEMP012056.1"/>
    </source>
</evidence>
<dbReference type="PANTHER" id="PTHR45695:SF9">
    <property type="entry name" value="LEUCOKININ RECEPTOR"/>
    <property type="match status" value="1"/>
</dbReference>
<dbReference type="GO" id="GO:0005886">
    <property type="term" value="C:plasma membrane"/>
    <property type="evidence" value="ECO:0007669"/>
    <property type="project" value="TreeGrafter"/>
</dbReference>
<dbReference type="GO" id="GO:0004930">
    <property type="term" value="F:G protein-coupled receptor activity"/>
    <property type="evidence" value="ECO:0007669"/>
    <property type="project" value="UniProtKB-KW"/>
</dbReference>
<feature type="transmembrane region" description="Helical" evidence="8">
    <location>
        <begin position="109"/>
        <end position="134"/>
    </location>
</feature>
<feature type="transmembrane region" description="Helical" evidence="8">
    <location>
        <begin position="373"/>
        <end position="391"/>
    </location>
</feature>
<keyword evidence="2 8" id="KW-0812">Transmembrane</keyword>
<keyword evidence="7" id="KW-0807">Transducer</keyword>
<evidence type="ECO:0000313" key="11">
    <source>
        <dbReference type="Proteomes" id="UP000594262"/>
    </source>
</evidence>
<dbReference type="PROSITE" id="PS50262">
    <property type="entry name" value="G_PROTEIN_RECEP_F1_2"/>
    <property type="match status" value="1"/>
</dbReference>
<organism evidence="10 11">
    <name type="scientific">Clytia hemisphaerica</name>
    <dbReference type="NCBI Taxonomy" id="252671"/>
    <lineage>
        <taxon>Eukaryota</taxon>
        <taxon>Metazoa</taxon>
        <taxon>Cnidaria</taxon>
        <taxon>Hydrozoa</taxon>
        <taxon>Hydroidolina</taxon>
        <taxon>Leptothecata</taxon>
        <taxon>Obeliida</taxon>
        <taxon>Clytiidae</taxon>
        <taxon>Clytia</taxon>
    </lineage>
</organism>
<dbReference type="EnsemblMetazoa" id="CLYHEMT012056.1">
    <property type="protein sequence ID" value="CLYHEMP012056.1"/>
    <property type="gene ID" value="CLYHEMG012056"/>
</dbReference>
<dbReference type="Pfam" id="PF00001">
    <property type="entry name" value="7tm_1"/>
    <property type="match status" value="1"/>
</dbReference>
<dbReference type="OrthoDB" id="9046662at2759"/>
<keyword evidence="4" id="KW-0297">G-protein coupled receptor</keyword>
<keyword evidence="11" id="KW-1185">Reference proteome</keyword>
<dbReference type="InterPro" id="IPR017452">
    <property type="entry name" value="GPCR_Rhodpsn_7TM"/>
</dbReference>
<keyword evidence="5 8" id="KW-0472">Membrane</keyword>
<feature type="transmembrane region" description="Helical" evidence="8">
    <location>
        <begin position="146"/>
        <end position="172"/>
    </location>
</feature>
<feature type="transmembrane region" description="Helical" evidence="8">
    <location>
        <begin position="225"/>
        <end position="246"/>
    </location>
</feature>
<dbReference type="Gene3D" id="1.20.1070.10">
    <property type="entry name" value="Rhodopsin 7-helix transmembrane proteins"/>
    <property type="match status" value="1"/>
</dbReference>
<sequence>AGISNQTTFDSLNGQLDFLYEEPYRRTHSLRPGQKKKVFTPGRFPETLHFFYFSLNNLVTFWIKLIFIHFSAKKQKMNESIHGLTAIHPPGNFSFNDGGDEAGESKNMIYFFLAINCIFAFFGSVGNICAAVVLSFGKQRSNHQNLFLLNLAIADLCVLVISFPVLAVKWLSGNNWPLGEPMCKLLSSSADFFHIVSLATIVAIAIARYHTIVHSMDAKWTLRRIRLIILFIWVFSFVAESIPSIMSYQLYEQKYKIMNETRILFRVCSHDAQSTMVAVDNIVETFVWYFIPLLIILLTFLRIHFFLKEHMRQSSVHQTSSNIQTRYKKLRKVTKMLAVVVFCFALLMLPWNIIKLLEQFTDLRIEETHRKFAATFLVLNSCVNPFIYYMMSAEFRMEFKKQIIRLKLRMRESVLSVQHHSSAGSDGTQATHTIRRRIEPLDWNHDDGGSGMSIVYETLRKRSLMDGYICHDIKDVVSVLHKCNNNLEETLL</sequence>
<feature type="transmembrane region" description="Helical" evidence="8">
    <location>
        <begin position="192"/>
        <end position="213"/>
    </location>
</feature>
<protein>
    <recommendedName>
        <fullName evidence="9">G-protein coupled receptors family 1 profile domain-containing protein</fullName>
    </recommendedName>
</protein>
<evidence type="ECO:0000256" key="2">
    <source>
        <dbReference type="ARBA" id="ARBA00022692"/>
    </source>
</evidence>
<dbReference type="InterPro" id="IPR000276">
    <property type="entry name" value="GPCR_Rhodpsn"/>
</dbReference>
<evidence type="ECO:0000256" key="8">
    <source>
        <dbReference type="SAM" id="Phobius"/>
    </source>
</evidence>
<dbReference type="Proteomes" id="UP000594262">
    <property type="component" value="Unplaced"/>
</dbReference>
<evidence type="ECO:0000256" key="3">
    <source>
        <dbReference type="ARBA" id="ARBA00022989"/>
    </source>
</evidence>
<dbReference type="SUPFAM" id="SSF81321">
    <property type="entry name" value="Family A G protein-coupled receptor-like"/>
    <property type="match status" value="1"/>
</dbReference>
<evidence type="ECO:0000256" key="1">
    <source>
        <dbReference type="ARBA" id="ARBA00004141"/>
    </source>
</evidence>
<keyword evidence="3 8" id="KW-1133">Transmembrane helix</keyword>
<evidence type="ECO:0000259" key="9">
    <source>
        <dbReference type="PROSITE" id="PS50262"/>
    </source>
</evidence>
<proteinExistence type="predicted"/>
<evidence type="ECO:0000256" key="5">
    <source>
        <dbReference type="ARBA" id="ARBA00023136"/>
    </source>
</evidence>
<comment type="subcellular location">
    <subcellularLocation>
        <location evidence="1">Membrane</location>
        <topology evidence="1">Multi-pass membrane protein</topology>
    </subcellularLocation>
</comment>